<dbReference type="Gene3D" id="1.20.1250.20">
    <property type="entry name" value="MFS general substrate transporter like domains"/>
    <property type="match status" value="2"/>
</dbReference>
<dbReference type="InterPro" id="IPR036259">
    <property type="entry name" value="MFS_trans_sf"/>
</dbReference>
<dbReference type="PANTHER" id="PTHR43124:SF3">
    <property type="entry name" value="CHLORAMPHENICOL EFFLUX PUMP RV0191"/>
    <property type="match status" value="1"/>
</dbReference>
<evidence type="ECO:0000313" key="8">
    <source>
        <dbReference type="EMBL" id="EIM63758.1"/>
    </source>
</evidence>
<keyword evidence="2" id="KW-1003">Cell membrane</keyword>
<dbReference type="PROSITE" id="PS50850">
    <property type="entry name" value="MFS"/>
    <property type="match status" value="1"/>
</dbReference>
<dbReference type="Proteomes" id="UP000005778">
    <property type="component" value="Chromosome"/>
</dbReference>
<evidence type="ECO:0000256" key="4">
    <source>
        <dbReference type="ARBA" id="ARBA00022989"/>
    </source>
</evidence>
<dbReference type="STRING" id="879212.DespoDRAFT_01848"/>
<feature type="transmembrane region" description="Helical" evidence="6">
    <location>
        <begin position="362"/>
        <end position="384"/>
    </location>
</feature>
<evidence type="ECO:0000259" key="7">
    <source>
        <dbReference type="PROSITE" id="PS50850"/>
    </source>
</evidence>
<dbReference type="InterPro" id="IPR050189">
    <property type="entry name" value="MFS_Efflux_Transporters"/>
</dbReference>
<evidence type="ECO:0000256" key="2">
    <source>
        <dbReference type="ARBA" id="ARBA00022475"/>
    </source>
</evidence>
<feature type="transmembrane region" description="Helical" evidence="6">
    <location>
        <begin position="280"/>
        <end position="298"/>
    </location>
</feature>
<organism evidence="8 9">
    <name type="scientific">Desulfobacter postgatei 2ac9</name>
    <dbReference type="NCBI Taxonomy" id="879212"/>
    <lineage>
        <taxon>Bacteria</taxon>
        <taxon>Pseudomonadati</taxon>
        <taxon>Thermodesulfobacteriota</taxon>
        <taxon>Desulfobacteria</taxon>
        <taxon>Desulfobacterales</taxon>
        <taxon>Desulfobacteraceae</taxon>
        <taxon>Desulfobacter</taxon>
    </lineage>
</organism>
<proteinExistence type="predicted"/>
<dbReference type="GO" id="GO:0022857">
    <property type="term" value="F:transmembrane transporter activity"/>
    <property type="evidence" value="ECO:0007669"/>
    <property type="project" value="InterPro"/>
</dbReference>
<dbReference type="GO" id="GO:0005886">
    <property type="term" value="C:plasma membrane"/>
    <property type="evidence" value="ECO:0007669"/>
    <property type="project" value="UniProtKB-SubCell"/>
</dbReference>
<dbReference type="AlphaFoldDB" id="I5B2P5"/>
<keyword evidence="3 6" id="KW-0812">Transmembrane</keyword>
<feature type="transmembrane region" description="Helical" evidence="6">
    <location>
        <begin position="82"/>
        <end position="101"/>
    </location>
</feature>
<dbReference type="eggNOG" id="COG2814">
    <property type="taxonomic scope" value="Bacteria"/>
</dbReference>
<dbReference type="HOGENOM" id="CLU_692091_0_0_7"/>
<gene>
    <name evidence="8" type="ORF">DespoDRAFT_01848</name>
</gene>
<dbReference type="OrthoDB" id="5469886at2"/>
<protein>
    <submittedName>
        <fullName evidence="8">Sugar phosphate permease</fullName>
    </submittedName>
</protein>
<feature type="transmembrane region" description="Helical" evidence="6">
    <location>
        <begin position="168"/>
        <end position="186"/>
    </location>
</feature>
<feature type="transmembrane region" description="Helical" evidence="6">
    <location>
        <begin position="304"/>
        <end position="322"/>
    </location>
</feature>
<dbReference type="SUPFAM" id="SSF103473">
    <property type="entry name" value="MFS general substrate transporter"/>
    <property type="match status" value="1"/>
</dbReference>
<feature type="transmembrane region" description="Helical" evidence="6">
    <location>
        <begin position="334"/>
        <end position="356"/>
    </location>
</feature>
<evidence type="ECO:0000256" key="5">
    <source>
        <dbReference type="ARBA" id="ARBA00023136"/>
    </source>
</evidence>
<reference evidence="8 9" key="1">
    <citation type="submission" date="2011-09" db="EMBL/GenBank/DDBJ databases">
        <authorList>
            <consortium name="US DOE Joint Genome Institute (JGI-PGF)"/>
            <person name="Lucas S."/>
            <person name="Han J."/>
            <person name="Lapidus A."/>
            <person name="Cheng J.-F."/>
            <person name="Goodwin L."/>
            <person name="Pitluck S."/>
            <person name="Peters L."/>
            <person name="Land M.L."/>
            <person name="Hauser L."/>
            <person name="Orellana R."/>
            <person name="Lovley D."/>
            <person name="Woyke T.J."/>
        </authorList>
    </citation>
    <scope>NUCLEOTIDE SEQUENCE [LARGE SCALE GENOMIC DNA]</scope>
    <source>
        <strain evidence="8 9">2ac9</strain>
    </source>
</reference>
<dbReference type="EMBL" id="CM001488">
    <property type="protein sequence ID" value="EIM63758.1"/>
    <property type="molecule type" value="Genomic_DNA"/>
</dbReference>
<dbReference type="InterPro" id="IPR011701">
    <property type="entry name" value="MFS"/>
</dbReference>
<feature type="domain" description="Major facilitator superfamily (MFS) profile" evidence="7">
    <location>
        <begin position="12"/>
        <end position="388"/>
    </location>
</feature>
<feature type="transmembrane region" description="Helical" evidence="6">
    <location>
        <begin position="12"/>
        <end position="31"/>
    </location>
</feature>
<evidence type="ECO:0000256" key="6">
    <source>
        <dbReference type="SAM" id="Phobius"/>
    </source>
</evidence>
<evidence type="ECO:0000256" key="1">
    <source>
        <dbReference type="ARBA" id="ARBA00004651"/>
    </source>
</evidence>
<evidence type="ECO:0000256" key="3">
    <source>
        <dbReference type="ARBA" id="ARBA00022692"/>
    </source>
</evidence>
<feature type="transmembrane region" description="Helical" evidence="6">
    <location>
        <begin position="250"/>
        <end position="268"/>
    </location>
</feature>
<keyword evidence="4 6" id="KW-1133">Transmembrane helix</keyword>
<evidence type="ECO:0000313" key="9">
    <source>
        <dbReference type="Proteomes" id="UP000005778"/>
    </source>
</evidence>
<comment type="subcellular location">
    <subcellularLocation>
        <location evidence="1">Cell membrane</location>
        <topology evidence="1">Multi-pass membrane protein</topology>
    </subcellularLocation>
</comment>
<keyword evidence="9" id="KW-1185">Reference proteome</keyword>
<reference evidence="8 9" key="2">
    <citation type="submission" date="2012-02" db="EMBL/GenBank/DDBJ databases">
        <title>Improved High-Quality Draft sequence of Desulfobacter postgatei 2ac9.</title>
        <authorList>
            <consortium name="US DOE Joint Genome Institute"/>
            <person name="Lucas S."/>
            <person name="Han J."/>
            <person name="Lapidus A."/>
            <person name="Cheng J.-F."/>
            <person name="Goodwin L."/>
            <person name="Pitluck S."/>
            <person name="Peters L."/>
            <person name="Ovchinnikova G."/>
            <person name="Held B."/>
            <person name="Detter J.C."/>
            <person name="Han C."/>
            <person name="Tapia R."/>
            <person name="Land M."/>
            <person name="Hauser L."/>
            <person name="Kyrpides N."/>
            <person name="Ivanova N."/>
            <person name="Pagani I."/>
            <person name="Orellana R."/>
            <person name="Lovley D."/>
            <person name="Woyke T."/>
        </authorList>
    </citation>
    <scope>NUCLEOTIDE SEQUENCE [LARGE SCALE GENOMIC DNA]</scope>
    <source>
        <strain evidence="8 9">2ac9</strain>
    </source>
</reference>
<feature type="transmembrane region" description="Helical" evidence="6">
    <location>
        <begin position="51"/>
        <end position="70"/>
    </location>
</feature>
<accession>I5B2P5</accession>
<feature type="transmembrane region" description="Helical" evidence="6">
    <location>
        <begin position="107"/>
        <end position="131"/>
    </location>
</feature>
<feature type="transmembrane region" description="Helical" evidence="6">
    <location>
        <begin position="206"/>
        <end position="230"/>
    </location>
</feature>
<dbReference type="PANTHER" id="PTHR43124">
    <property type="entry name" value="PURINE EFFLUX PUMP PBUE"/>
    <property type="match status" value="1"/>
</dbReference>
<name>I5B2P5_9BACT</name>
<sequence>MNNTQTFQSQLRPLLFLTAIFFLNFSIRIIISPLLPTILQDMSLTGDQAGSLFLVSASGYFITLICSGFISERLLHKKTIGLSAIVTGFFFIITGLCNSLTMMRAGIFITGMGAGLYLPSGIALLTASTSSQNWGKAIGVHELAPNLSFLLSPIICEALLLFMSWRSILMLTGMVSVVLGINFLKFSKAVDFPGQAPMLRAIVPLLFIRSFWIMIVLFTMGVISSLGVYAMLPLYLVNEHGMPQPEANTLIALSRILTLPVPFAVGWISDRYGIKKTLSTALILSGLSTLGIGLLSGTGLKTVIFLQPLLSVSFFPPAFSALSSIGAKETRNIIVSFTVPAAFLMGAGGAPALMGFLADRGFFSMGFTAAGIAILMFAFLPIFLKFNDFQNHNSVF</sequence>
<dbReference type="InterPro" id="IPR020846">
    <property type="entry name" value="MFS_dom"/>
</dbReference>
<dbReference type="Pfam" id="PF07690">
    <property type="entry name" value="MFS_1"/>
    <property type="match status" value="1"/>
</dbReference>
<keyword evidence="5 6" id="KW-0472">Membrane</keyword>
<dbReference type="RefSeq" id="WP_004073021.1">
    <property type="nucleotide sequence ID" value="NZ_CM001488.1"/>
</dbReference>